<evidence type="ECO:0000313" key="3">
    <source>
        <dbReference type="Proteomes" id="UP000231932"/>
    </source>
</evidence>
<evidence type="ECO:0000256" key="1">
    <source>
        <dbReference type="ARBA" id="ARBA00022801"/>
    </source>
</evidence>
<dbReference type="Gene3D" id="3.40.50.1000">
    <property type="entry name" value="HAD superfamily/HAD-like"/>
    <property type="match status" value="1"/>
</dbReference>
<gene>
    <name evidence="2" type="ORF">CVV65_07035</name>
</gene>
<dbReference type="SFLD" id="SFLDG01129">
    <property type="entry name" value="C1.5:_HAD__Beta-PGM__Phosphata"/>
    <property type="match status" value="1"/>
</dbReference>
<dbReference type="Proteomes" id="UP000231932">
    <property type="component" value="Chromosome"/>
</dbReference>
<dbReference type="KEGG" id="kyr:CVV65_07035"/>
<keyword evidence="3" id="KW-1185">Reference proteome</keyword>
<dbReference type="Gene3D" id="1.10.150.240">
    <property type="entry name" value="Putative phosphatase, domain 2"/>
    <property type="match status" value="1"/>
</dbReference>
<dbReference type="GO" id="GO:0016787">
    <property type="term" value="F:hydrolase activity"/>
    <property type="evidence" value="ECO:0007669"/>
    <property type="project" value="UniProtKB-KW"/>
</dbReference>
<dbReference type="PANTHER" id="PTHR43316:SF8">
    <property type="entry name" value="HAD FAMILY HYDROLASE"/>
    <property type="match status" value="1"/>
</dbReference>
<accession>A0A2K8N8F3</accession>
<dbReference type="SUPFAM" id="SSF56784">
    <property type="entry name" value="HAD-like"/>
    <property type="match status" value="1"/>
</dbReference>
<dbReference type="InterPro" id="IPR023198">
    <property type="entry name" value="PGP-like_dom2"/>
</dbReference>
<sequence length="251" mass="29025">MPVKKDKEHIIFDLDDTLVHCNVHFLRVRRNFVEQMLSWFGRGGVTGREIWATQSRIDLEQVEKGGLQKDHFPQSLVETYRIFCKRFGRKAEPEEERSLLALGYRVYESPVILYPYARESLEELRDRGHVLYLYTGGDPEVQLRKLEQSGLSRFFDPERRFVTPFKDRVRLGELLHQFDLPAGGAWMVGNSLRSDILPALELGLTAIHVPEEQPWEFDHAVIPESYYSRLHHVSGLREVPAVIIGERGVAG</sequence>
<protein>
    <submittedName>
        <fullName evidence="2">HAD family hydrolase</fullName>
    </submittedName>
</protein>
<evidence type="ECO:0000313" key="2">
    <source>
        <dbReference type="EMBL" id="ATY84712.1"/>
    </source>
</evidence>
<dbReference type="PANTHER" id="PTHR43316">
    <property type="entry name" value="HYDROLASE, HALOACID DELAHOGENASE-RELATED"/>
    <property type="match status" value="1"/>
</dbReference>
<keyword evidence="1 2" id="KW-0378">Hydrolase</keyword>
<name>A0A2K8N8F3_9BACL</name>
<dbReference type="InterPro" id="IPR023214">
    <property type="entry name" value="HAD_sf"/>
</dbReference>
<proteinExistence type="predicted"/>
<dbReference type="InterPro" id="IPR051540">
    <property type="entry name" value="S-2-haloacid_dehalogenase"/>
</dbReference>
<dbReference type="InterPro" id="IPR036412">
    <property type="entry name" value="HAD-like_sf"/>
</dbReference>
<organism evidence="2 3">
    <name type="scientific">Kyrpidia spormannii</name>
    <dbReference type="NCBI Taxonomy" id="2055160"/>
    <lineage>
        <taxon>Bacteria</taxon>
        <taxon>Bacillati</taxon>
        <taxon>Bacillota</taxon>
        <taxon>Bacilli</taxon>
        <taxon>Bacillales</taxon>
        <taxon>Alicyclobacillaceae</taxon>
        <taxon>Kyrpidia</taxon>
    </lineage>
</organism>
<dbReference type="AlphaFoldDB" id="A0A2K8N8F3"/>
<reference evidence="3" key="1">
    <citation type="submission" date="2017-11" db="EMBL/GenBank/DDBJ databases">
        <title>Complete Genome Sequence of Kyrpidia sp. Strain EA-1, a thermophilic, hydrogen-oxidizing Bacterium, isolated from the Azores.</title>
        <authorList>
            <person name="Reiner J.E."/>
            <person name="Lapp C.J."/>
            <person name="Bunk B."/>
            <person name="Gescher J."/>
        </authorList>
    </citation>
    <scope>NUCLEOTIDE SEQUENCE [LARGE SCALE GENOMIC DNA]</scope>
    <source>
        <strain evidence="3">EA-1</strain>
    </source>
</reference>
<dbReference type="Pfam" id="PF00702">
    <property type="entry name" value="Hydrolase"/>
    <property type="match status" value="1"/>
</dbReference>
<dbReference type="SFLD" id="SFLDS00003">
    <property type="entry name" value="Haloacid_Dehalogenase"/>
    <property type="match status" value="1"/>
</dbReference>
<dbReference type="EMBL" id="CP024955">
    <property type="protein sequence ID" value="ATY84712.1"/>
    <property type="molecule type" value="Genomic_DNA"/>
</dbReference>